<dbReference type="Proteomes" id="UP000054217">
    <property type="component" value="Unassembled WGS sequence"/>
</dbReference>
<dbReference type="InParanoid" id="A0A0C3KB15"/>
<accession>A0A0C3KB15</accession>
<evidence type="ECO:0000313" key="1">
    <source>
        <dbReference type="EMBL" id="KIO06797.1"/>
    </source>
</evidence>
<keyword evidence="2" id="KW-1185">Reference proteome</keyword>
<organism evidence="1 2">
    <name type="scientific">Pisolithus tinctorius Marx 270</name>
    <dbReference type="NCBI Taxonomy" id="870435"/>
    <lineage>
        <taxon>Eukaryota</taxon>
        <taxon>Fungi</taxon>
        <taxon>Dikarya</taxon>
        <taxon>Basidiomycota</taxon>
        <taxon>Agaricomycotina</taxon>
        <taxon>Agaricomycetes</taxon>
        <taxon>Agaricomycetidae</taxon>
        <taxon>Boletales</taxon>
        <taxon>Sclerodermatineae</taxon>
        <taxon>Pisolithaceae</taxon>
        <taxon>Pisolithus</taxon>
    </lineage>
</organism>
<gene>
    <name evidence="1" type="ORF">M404DRAFT_24477</name>
</gene>
<dbReference type="EMBL" id="KN831962">
    <property type="protein sequence ID" value="KIO06797.1"/>
    <property type="molecule type" value="Genomic_DNA"/>
</dbReference>
<sequence>MSSTFTVAKLSMAMQYMGMRLRHLVAAMKKPDWSEYQHTSWYQYFLAEVGTMERLMGAASCHPITLIMPLTADQLLTYFNDGEQSPCDILAFIKGLNPHVTRIKECHVKLATTMAHAWWQNDSGKVELGYERRPLRDVIAKAVEFFAGVSNGSILLPLLINLHPLPTAKCAALHVMCTEGLKDIDQEFTTAYQFASIAHCQMRCTTHNVHRRLEGY</sequence>
<protein>
    <submittedName>
        <fullName evidence="1">Uncharacterized protein</fullName>
    </submittedName>
</protein>
<dbReference type="AlphaFoldDB" id="A0A0C3KB15"/>
<proteinExistence type="predicted"/>
<reference evidence="1 2" key="1">
    <citation type="submission" date="2014-04" db="EMBL/GenBank/DDBJ databases">
        <authorList>
            <consortium name="DOE Joint Genome Institute"/>
            <person name="Kuo A."/>
            <person name="Kohler A."/>
            <person name="Costa M.D."/>
            <person name="Nagy L.G."/>
            <person name="Floudas D."/>
            <person name="Copeland A."/>
            <person name="Barry K.W."/>
            <person name="Cichocki N."/>
            <person name="Veneault-Fourrey C."/>
            <person name="LaButti K."/>
            <person name="Lindquist E.A."/>
            <person name="Lipzen A."/>
            <person name="Lundell T."/>
            <person name="Morin E."/>
            <person name="Murat C."/>
            <person name="Sun H."/>
            <person name="Tunlid A."/>
            <person name="Henrissat B."/>
            <person name="Grigoriev I.V."/>
            <person name="Hibbett D.S."/>
            <person name="Martin F."/>
            <person name="Nordberg H.P."/>
            <person name="Cantor M.N."/>
            <person name="Hua S.X."/>
        </authorList>
    </citation>
    <scope>NUCLEOTIDE SEQUENCE [LARGE SCALE GENOMIC DNA]</scope>
    <source>
        <strain evidence="1 2">Marx 270</strain>
    </source>
</reference>
<evidence type="ECO:0000313" key="2">
    <source>
        <dbReference type="Proteomes" id="UP000054217"/>
    </source>
</evidence>
<reference evidence="2" key="2">
    <citation type="submission" date="2015-01" db="EMBL/GenBank/DDBJ databases">
        <title>Evolutionary Origins and Diversification of the Mycorrhizal Mutualists.</title>
        <authorList>
            <consortium name="DOE Joint Genome Institute"/>
            <consortium name="Mycorrhizal Genomics Consortium"/>
            <person name="Kohler A."/>
            <person name="Kuo A."/>
            <person name="Nagy L.G."/>
            <person name="Floudas D."/>
            <person name="Copeland A."/>
            <person name="Barry K.W."/>
            <person name="Cichocki N."/>
            <person name="Veneault-Fourrey C."/>
            <person name="LaButti K."/>
            <person name="Lindquist E.A."/>
            <person name="Lipzen A."/>
            <person name="Lundell T."/>
            <person name="Morin E."/>
            <person name="Murat C."/>
            <person name="Riley R."/>
            <person name="Ohm R."/>
            <person name="Sun H."/>
            <person name="Tunlid A."/>
            <person name="Henrissat B."/>
            <person name="Grigoriev I.V."/>
            <person name="Hibbett D.S."/>
            <person name="Martin F."/>
        </authorList>
    </citation>
    <scope>NUCLEOTIDE SEQUENCE [LARGE SCALE GENOMIC DNA]</scope>
    <source>
        <strain evidence="2">Marx 270</strain>
    </source>
</reference>
<dbReference type="HOGENOM" id="CLU_105528_0_0_1"/>
<name>A0A0C3KB15_PISTI</name>